<keyword evidence="3" id="KW-1185">Reference proteome</keyword>
<feature type="transmembrane region" description="Helical" evidence="1">
    <location>
        <begin position="53"/>
        <end position="81"/>
    </location>
</feature>
<sequence length="132" mass="13628">MLTTVQRLFSMFPTGAAGVALILLRVSVAATLFTQVMPQGNPAAHIWVSTGVGLLGVSICLGLFTPVSSIACCLIGVAMLLDMKELAFIPLISSILVAASLGLLGPGAYSLDARMFGRRLVVSSSDKTTSGD</sequence>
<evidence type="ECO:0000313" key="2">
    <source>
        <dbReference type="EMBL" id="MBB5317880.1"/>
    </source>
</evidence>
<comment type="caution">
    <text evidence="2">The sequence shown here is derived from an EMBL/GenBank/DDBJ whole genome shotgun (WGS) entry which is preliminary data.</text>
</comment>
<keyword evidence="1" id="KW-0812">Transmembrane</keyword>
<dbReference type="EMBL" id="JACHDY010000003">
    <property type="protein sequence ID" value="MBB5317880.1"/>
    <property type="molecule type" value="Genomic_DNA"/>
</dbReference>
<dbReference type="Proteomes" id="UP000568106">
    <property type="component" value="Unassembled WGS sequence"/>
</dbReference>
<evidence type="ECO:0000313" key="3">
    <source>
        <dbReference type="Proteomes" id="UP000568106"/>
    </source>
</evidence>
<gene>
    <name evidence="2" type="ORF">HDF09_002566</name>
</gene>
<feature type="transmembrane region" description="Helical" evidence="1">
    <location>
        <begin position="88"/>
        <end position="109"/>
    </location>
</feature>
<keyword evidence="1" id="KW-0472">Membrane</keyword>
<keyword evidence="1" id="KW-1133">Transmembrane helix</keyword>
<accession>A0A7W8IK84</accession>
<name>A0A7W8IK84_9BACT</name>
<dbReference type="AlphaFoldDB" id="A0A7W8IK84"/>
<proteinExistence type="predicted"/>
<protein>
    <submittedName>
        <fullName evidence="2">Uncharacterized protein</fullName>
    </submittedName>
</protein>
<evidence type="ECO:0000256" key="1">
    <source>
        <dbReference type="SAM" id="Phobius"/>
    </source>
</evidence>
<reference evidence="2" key="1">
    <citation type="submission" date="2020-08" db="EMBL/GenBank/DDBJ databases">
        <title>Genomic Encyclopedia of Type Strains, Phase IV (KMG-V): Genome sequencing to study the core and pangenomes of soil and plant-associated prokaryotes.</title>
        <authorList>
            <person name="Whitman W."/>
        </authorList>
    </citation>
    <scope>NUCLEOTIDE SEQUENCE [LARGE SCALE GENOMIC DNA]</scope>
    <source>
        <strain evidence="2">M8UP27</strain>
    </source>
</reference>
<organism evidence="2 3">
    <name type="scientific">Tunturiibacter empetritectus</name>
    <dbReference type="NCBI Taxonomy" id="3069691"/>
    <lineage>
        <taxon>Bacteria</taxon>
        <taxon>Pseudomonadati</taxon>
        <taxon>Acidobacteriota</taxon>
        <taxon>Terriglobia</taxon>
        <taxon>Terriglobales</taxon>
        <taxon>Acidobacteriaceae</taxon>
        <taxon>Tunturiibacter</taxon>
    </lineage>
</organism>